<accession>C5T764</accession>
<keyword evidence="2" id="KW-1185">Reference proteome</keyword>
<comment type="caution">
    <text evidence="1">The sequence shown here is derived from an EMBL/GenBank/DDBJ whole genome shotgun (WGS) entry which is preliminary data.</text>
</comment>
<protein>
    <recommendedName>
        <fullName evidence="3">Glycosyltransferase</fullName>
    </recommendedName>
</protein>
<evidence type="ECO:0000313" key="2">
    <source>
        <dbReference type="Proteomes" id="UP000003856"/>
    </source>
</evidence>
<name>C5T764_ACIDE</name>
<dbReference type="PATRIC" id="fig|573060.9.peg.2324"/>
<sequence length="241" mass="27533">MKLPVVYAMHWDNIPENILKKQRSVFDHLQIELIQENANKISHGTWMNDVIKRKSSDDIIIFCDIDAFPMRRSAYLMAVENAERGAIFGLAQFSNHKKGTELYAGPMFMAFRKSTWEAMGSPALKSSTDHDAAEVMSALARKEHVDLVLSRPSSCLIPKWALGNEGVFGIGTFYGECDFFHLFESRKPAYELIFSEVADDVVADRPLNFRRYLEIVETLQPPEAERGRAGRAQGFWHRLFK</sequence>
<dbReference type="RefSeq" id="WP_005797615.1">
    <property type="nucleotide sequence ID" value="NZ_ACQT01000105.1"/>
</dbReference>
<dbReference type="Proteomes" id="UP000003856">
    <property type="component" value="Unassembled WGS sequence"/>
</dbReference>
<dbReference type="AlphaFoldDB" id="C5T764"/>
<gene>
    <name evidence="1" type="ORF">AcdelDRAFT_2744</name>
</gene>
<reference evidence="1 2" key="1">
    <citation type="submission" date="2009-05" db="EMBL/GenBank/DDBJ databases">
        <title>The draft genome of Acidovorax delafieldii 2AN.</title>
        <authorList>
            <consortium name="US DOE Joint Genome Institute (JGI-PGF)"/>
            <person name="Lucas S."/>
            <person name="Copeland A."/>
            <person name="Lapidus A."/>
            <person name="Glavina del Rio T."/>
            <person name="Tice H."/>
            <person name="Bruce D."/>
            <person name="Goodwin L."/>
            <person name="Pitluck S."/>
            <person name="Larimer F."/>
            <person name="Land M.L."/>
            <person name="Hauser L."/>
            <person name="Shelobolina E.S."/>
            <person name="Picardal F."/>
            <person name="Roden E."/>
            <person name="Emerson D."/>
        </authorList>
    </citation>
    <scope>NUCLEOTIDE SEQUENCE [LARGE SCALE GENOMIC DNA]</scope>
    <source>
        <strain evidence="1 2">2AN</strain>
    </source>
</reference>
<organism evidence="1 2">
    <name type="scientific">Acidovorax delafieldii 2AN</name>
    <dbReference type="NCBI Taxonomy" id="573060"/>
    <lineage>
        <taxon>Bacteria</taxon>
        <taxon>Pseudomonadati</taxon>
        <taxon>Pseudomonadota</taxon>
        <taxon>Betaproteobacteria</taxon>
        <taxon>Burkholderiales</taxon>
        <taxon>Comamonadaceae</taxon>
        <taxon>Acidovorax</taxon>
    </lineage>
</organism>
<proteinExistence type="predicted"/>
<evidence type="ECO:0000313" key="1">
    <source>
        <dbReference type="EMBL" id="EER59680.1"/>
    </source>
</evidence>
<dbReference type="EMBL" id="ACQT01000105">
    <property type="protein sequence ID" value="EER59680.1"/>
    <property type="molecule type" value="Genomic_DNA"/>
</dbReference>
<evidence type="ECO:0008006" key="3">
    <source>
        <dbReference type="Google" id="ProtNLM"/>
    </source>
</evidence>